<reference evidence="6" key="1">
    <citation type="submission" date="2021-01" db="EMBL/GenBank/DDBJ databases">
        <authorList>
            <person name="Corre E."/>
            <person name="Pelletier E."/>
            <person name="Niang G."/>
            <person name="Scheremetjew M."/>
            <person name="Finn R."/>
            <person name="Kale V."/>
            <person name="Holt S."/>
            <person name="Cochrane G."/>
            <person name="Meng A."/>
            <person name="Brown T."/>
            <person name="Cohen L."/>
        </authorList>
    </citation>
    <scope>NUCLEOTIDE SEQUENCE</scope>
</reference>
<name>A0A7S1A313_NOCSC</name>
<keyword evidence="3" id="KW-0788">Thiol protease</keyword>
<dbReference type="GO" id="GO:0036503">
    <property type="term" value="P:ERAD pathway"/>
    <property type="evidence" value="ECO:0007669"/>
    <property type="project" value="TreeGrafter"/>
</dbReference>
<dbReference type="InterPro" id="IPR003323">
    <property type="entry name" value="OTU_dom"/>
</dbReference>
<dbReference type="PROSITE" id="PS50802">
    <property type="entry name" value="OTU"/>
    <property type="match status" value="1"/>
</dbReference>
<keyword evidence="3" id="KW-0645">Protease</keyword>
<dbReference type="InterPro" id="IPR038765">
    <property type="entry name" value="Papain-like_cys_pep_sf"/>
</dbReference>
<sequence length="450" mass="48427">MFDFDLLDAMDEAAKEIRAPQRPRALLDPPVPEMQGVVRSAVVKMEELPSVAHRPSLAQEHISITGESSTTASDGSGSVRHPADGACPSSVESSTTTVEWSPASTLYDTHSDEEECAPNTASRTMSVDVPVAPALCQRRPDSDVKVTMEASGTVVVGRGHVTRVGDSLLALQRLVMRCGVEIDSPFARYVSAGTGMAVLQVGGGRRIEVRTEHGVGWVSIAKESGEPLVAQRSSRAPTDEGELQVQNRDLGTEPHAAPGSASCDKCDGPHSTDTCPFFAKGREEHKDAWVNYGNANHLELGSDGGDFVLRHAHVVQQPGDGSCLFHALSHGLGVCHPGAATELRQELVAFLEANPNLKVAGDTLEEWVRYDAGLSLEDYVRQLAAGGWGGGLEMVCFSLVKQVHVHVYESLPSGHFKRICCFHRPGARRMVHVLYQGRLHYDALVLDSGF</sequence>
<protein>
    <recommendedName>
        <fullName evidence="3">Ubiquitin thioesterase OTU</fullName>
        <ecNumber evidence="3">3.4.19.12</ecNumber>
    </recommendedName>
</protein>
<keyword evidence="3" id="KW-0963">Cytoplasm</keyword>
<feature type="region of interest" description="Disordered" evidence="4">
    <location>
        <begin position="65"/>
        <end position="99"/>
    </location>
</feature>
<dbReference type="AlphaFoldDB" id="A0A7S1A313"/>
<evidence type="ECO:0000256" key="2">
    <source>
        <dbReference type="ARBA" id="ARBA00022801"/>
    </source>
</evidence>
<gene>
    <name evidence="6" type="ORF">NSCI0253_LOCUS14597</name>
</gene>
<dbReference type="Gene3D" id="3.90.70.80">
    <property type="match status" value="1"/>
</dbReference>
<evidence type="ECO:0000256" key="4">
    <source>
        <dbReference type="SAM" id="MobiDB-lite"/>
    </source>
</evidence>
<dbReference type="GO" id="GO:0005634">
    <property type="term" value="C:nucleus"/>
    <property type="evidence" value="ECO:0007669"/>
    <property type="project" value="TreeGrafter"/>
</dbReference>
<dbReference type="GO" id="GO:0016579">
    <property type="term" value="P:protein deubiquitination"/>
    <property type="evidence" value="ECO:0007669"/>
    <property type="project" value="TreeGrafter"/>
</dbReference>
<dbReference type="CDD" id="cd22744">
    <property type="entry name" value="OTU"/>
    <property type="match status" value="1"/>
</dbReference>
<dbReference type="GO" id="GO:0030968">
    <property type="term" value="P:endoplasmic reticulum unfolded protein response"/>
    <property type="evidence" value="ECO:0007669"/>
    <property type="project" value="TreeGrafter"/>
</dbReference>
<evidence type="ECO:0000259" key="5">
    <source>
        <dbReference type="PROSITE" id="PS50802"/>
    </source>
</evidence>
<evidence type="ECO:0000256" key="3">
    <source>
        <dbReference type="RuleBase" id="RU367104"/>
    </source>
</evidence>
<evidence type="ECO:0000256" key="1">
    <source>
        <dbReference type="ARBA" id="ARBA00000707"/>
    </source>
</evidence>
<feature type="compositionally biased region" description="Low complexity" evidence="4">
    <location>
        <begin position="89"/>
        <end position="99"/>
    </location>
</feature>
<dbReference type="PANTHER" id="PTHR13312">
    <property type="entry name" value="HIV-INDUCED PROTEIN-7-LIKE PROTEASE"/>
    <property type="match status" value="1"/>
</dbReference>
<dbReference type="PANTHER" id="PTHR13312:SF0">
    <property type="entry name" value="UBIQUITIN THIOESTERASE OTU1"/>
    <property type="match status" value="1"/>
</dbReference>
<dbReference type="GO" id="GO:0005829">
    <property type="term" value="C:cytosol"/>
    <property type="evidence" value="ECO:0007669"/>
    <property type="project" value="TreeGrafter"/>
</dbReference>
<dbReference type="EMBL" id="HBFQ01020930">
    <property type="protein sequence ID" value="CAD8840249.1"/>
    <property type="molecule type" value="Transcribed_RNA"/>
</dbReference>
<feature type="compositionally biased region" description="Polar residues" evidence="4">
    <location>
        <begin position="65"/>
        <end position="76"/>
    </location>
</feature>
<evidence type="ECO:0000313" key="6">
    <source>
        <dbReference type="EMBL" id="CAD8840249.1"/>
    </source>
</evidence>
<feature type="region of interest" description="Disordered" evidence="4">
    <location>
        <begin position="250"/>
        <end position="269"/>
    </location>
</feature>
<comment type="catalytic activity">
    <reaction evidence="1 3">
        <text>Thiol-dependent hydrolysis of ester, thioester, amide, peptide and isopeptide bonds formed by the C-terminal Gly of ubiquitin (a 76-residue protein attached to proteins as an intracellular targeting signal).</text>
        <dbReference type="EC" id="3.4.19.12"/>
    </reaction>
</comment>
<keyword evidence="2 3" id="KW-0378">Hydrolase</keyword>
<accession>A0A7S1A313</accession>
<feature type="domain" description="OTU" evidence="5">
    <location>
        <begin position="312"/>
        <end position="447"/>
    </location>
</feature>
<dbReference type="EC" id="3.4.19.12" evidence="3"/>
<organism evidence="6">
    <name type="scientific">Noctiluca scintillans</name>
    <name type="common">Sea sparkle</name>
    <name type="synonym">Red tide dinoflagellate</name>
    <dbReference type="NCBI Taxonomy" id="2966"/>
    <lineage>
        <taxon>Eukaryota</taxon>
        <taxon>Sar</taxon>
        <taxon>Alveolata</taxon>
        <taxon>Dinophyceae</taxon>
        <taxon>Noctilucales</taxon>
        <taxon>Noctilucaceae</taxon>
        <taxon>Noctiluca</taxon>
    </lineage>
</organism>
<dbReference type="GO" id="GO:0004843">
    <property type="term" value="F:cysteine-type deubiquitinase activity"/>
    <property type="evidence" value="ECO:0007669"/>
    <property type="project" value="UniProtKB-UniRule"/>
</dbReference>
<comment type="function">
    <text evidence="3">Hydrolase that can remove conjugated ubiquitin from proteins and may therefore play an important regulatory role at the level of protein turnover by preventing degradation.</text>
</comment>
<keyword evidence="3" id="KW-0833">Ubl conjugation pathway</keyword>
<dbReference type="SUPFAM" id="SSF54001">
    <property type="entry name" value="Cysteine proteinases"/>
    <property type="match status" value="1"/>
</dbReference>
<proteinExistence type="predicted"/>
<comment type="subcellular location">
    <subcellularLocation>
        <location evidence="3">Cytoplasm</location>
    </subcellularLocation>
</comment>